<dbReference type="PRINTS" id="PR00169">
    <property type="entry name" value="KCHANNEL"/>
</dbReference>
<feature type="transmembrane region" description="Helical" evidence="2">
    <location>
        <begin position="50"/>
        <end position="68"/>
    </location>
</feature>
<feature type="transmembrane region" description="Helical" evidence="2">
    <location>
        <begin position="75"/>
        <end position="99"/>
    </location>
</feature>
<evidence type="ECO:0000256" key="1">
    <source>
        <dbReference type="ARBA" id="ARBA00004651"/>
    </source>
</evidence>
<proteinExistence type="predicted"/>
<dbReference type="Gene3D" id="1.10.287.70">
    <property type="match status" value="1"/>
</dbReference>
<dbReference type="EMBL" id="JAMBOL010000005">
    <property type="protein sequence ID" value="MCM3714098.1"/>
    <property type="molecule type" value="Genomic_DNA"/>
</dbReference>
<dbReference type="InterPro" id="IPR050721">
    <property type="entry name" value="Trk_Ktr_HKT_K-transport"/>
</dbReference>
<reference evidence="4" key="1">
    <citation type="submission" date="2022-05" db="EMBL/GenBank/DDBJ databases">
        <title>Comparative Genomics of Spacecraft Associated Microbes.</title>
        <authorList>
            <person name="Tran M.T."/>
            <person name="Wright A."/>
            <person name="Seuylemezian A."/>
            <person name="Eisen J."/>
            <person name="Coil D."/>
        </authorList>
    </citation>
    <scope>NUCLEOTIDE SEQUENCE</scope>
    <source>
        <strain evidence="4">214.1.1</strain>
    </source>
</reference>
<dbReference type="Proteomes" id="UP001139179">
    <property type="component" value="Unassembled WGS sequence"/>
</dbReference>
<evidence type="ECO:0000256" key="2">
    <source>
        <dbReference type="SAM" id="Phobius"/>
    </source>
</evidence>
<dbReference type="InterPro" id="IPR003148">
    <property type="entry name" value="RCK_N"/>
</dbReference>
<gene>
    <name evidence="4" type="ORF">M3202_08360</name>
</gene>
<accession>A0A9X2IQ00</accession>
<feature type="transmembrane region" description="Helical" evidence="2">
    <location>
        <begin position="20"/>
        <end position="38"/>
    </location>
</feature>
<comment type="subcellular location">
    <subcellularLocation>
        <location evidence="1">Cell membrane</location>
        <topology evidence="1">Multi-pass membrane protein</topology>
    </subcellularLocation>
</comment>
<dbReference type="InterPro" id="IPR013099">
    <property type="entry name" value="K_chnl_dom"/>
</dbReference>
<comment type="caution">
    <text evidence="4">The sequence shown here is derived from an EMBL/GenBank/DDBJ whole genome shotgun (WGS) entry which is preliminary data.</text>
</comment>
<protein>
    <submittedName>
        <fullName evidence="4">Ion channel</fullName>
    </submittedName>
</protein>
<keyword evidence="5" id="KW-1185">Reference proteome</keyword>
<dbReference type="PANTHER" id="PTHR43833:SF9">
    <property type="entry name" value="POTASSIUM CHANNEL PROTEIN YUGO-RELATED"/>
    <property type="match status" value="1"/>
</dbReference>
<dbReference type="GO" id="GO:0006813">
    <property type="term" value="P:potassium ion transport"/>
    <property type="evidence" value="ECO:0007669"/>
    <property type="project" value="InterPro"/>
</dbReference>
<dbReference type="Gene3D" id="3.40.50.720">
    <property type="entry name" value="NAD(P)-binding Rossmann-like Domain"/>
    <property type="match status" value="1"/>
</dbReference>
<keyword evidence="2" id="KW-0472">Membrane</keyword>
<dbReference type="SUPFAM" id="SSF81324">
    <property type="entry name" value="Voltage-gated potassium channels"/>
    <property type="match status" value="1"/>
</dbReference>
<evidence type="ECO:0000313" key="4">
    <source>
        <dbReference type="EMBL" id="MCM3714098.1"/>
    </source>
</evidence>
<organism evidence="4 5">
    <name type="scientific">Halalkalibacter oceani</name>
    <dbReference type="NCBI Taxonomy" id="1653776"/>
    <lineage>
        <taxon>Bacteria</taxon>
        <taxon>Bacillati</taxon>
        <taxon>Bacillota</taxon>
        <taxon>Bacilli</taxon>
        <taxon>Bacillales</taxon>
        <taxon>Bacillaceae</taxon>
        <taxon>Halalkalibacter</taxon>
    </lineage>
</organism>
<evidence type="ECO:0000259" key="3">
    <source>
        <dbReference type="PROSITE" id="PS51201"/>
    </source>
</evidence>
<dbReference type="GO" id="GO:0005886">
    <property type="term" value="C:plasma membrane"/>
    <property type="evidence" value="ECO:0007669"/>
    <property type="project" value="UniProtKB-SubCell"/>
</dbReference>
<keyword evidence="2" id="KW-1133">Transmembrane helix</keyword>
<dbReference type="Pfam" id="PF02254">
    <property type="entry name" value="TrkA_N"/>
    <property type="match status" value="1"/>
</dbReference>
<sequence>MLQWLMFRTLMGKVPFLVKLLLVILSIACLIGGAVHLLEPLKFPTWFDGIWWALVTVSTVGYGDFVPVTIIGRALAILLIFVGVGVMTLLVTTLASIAFSTNQSFRYGELAFVGEGHIIIIGWNERSKHTIENVQEVEPGTPIVLIDETLTEAPPGYKQLHFVKGNSSEDAVLKQANIGLAQSVLITAKQQGNEFTADARTILTTLAVKSQNRDVYTIVEILTKEQLENAYRAGADECIESTTLTGAVLVSSLLHHHMSDVVGDLLKFDQMNQLSFQPASDHQIGYRFIDVLKAGYDAGELLIGIKRRERVLLHPPAETLVQVDDELIMIIRRLTKAK</sequence>
<dbReference type="InterPro" id="IPR036291">
    <property type="entry name" value="NAD(P)-bd_dom_sf"/>
</dbReference>
<dbReference type="PROSITE" id="PS51201">
    <property type="entry name" value="RCK_N"/>
    <property type="match status" value="1"/>
</dbReference>
<name>A0A9X2IQ00_9BACI</name>
<dbReference type="Pfam" id="PF07885">
    <property type="entry name" value="Ion_trans_2"/>
    <property type="match status" value="1"/>
</dbReference>
<dbReference type="PANTHER" id="PTHR43833">
    <property type="entry name" value="POTASSIUM CHANNEL PROTEIN 2-RELATED-RELATED"/>
    <property type="match status" value="1"/>
</dbReference>
<keyword evidence="2" id="KW-0812">Transmembrane</keyword>
<dbReference type="SUPFAM" id="SSF51735">
    <property type="entry name" value="NAD(P)-binding Rossmann-fold domains"/>
    <property type="match status" value="1"/>
</dbReference>
<dbReference type="RefSeq" id="WP_251222886.1">
    <property type="nucleotide sequence ID" value="NZ_JAMBOL010000005.1"/>
</dbReference>
<evidence type="ECO:0000313" key="5">
    <source>
        <dbReference type="Proteomes" id="UP001139179"/>
    </source>
</evidence>
<dbReference type="AlphaFoldDB" id="A0A9X2IQ00"/>
<feature type="domain" description="RCK N-terminal" evidence="3">
    <location>
        <begin position="115"/>
        <end position="240"/>
    </location>
</feature>